<comment type="caution">
    <text evidence="4">The sequence shown here is derived from an EMBL/GenBank/DDBJ whole genome shotgun (WGS) entry which is preliminary data.</text>
</comment>
<dbReference type="InterPro" id="IPR001892">
    <property type="entry name" value="Ribosomal_uS13"/>
</dbReference>
<dbReference type="Pfam" id="PF00416">
    <property type="entry name" value="Ribosomal_S13"/>
    <property type="match status" value="1"/>
</dbReference>
<evidence type="ECO:0000313" key="4">
    <source>
        <dbReference type="EMBL" id="KAF4380035.1"/>
    </source>
</evidence>
<proteinExistence type="inferred from homology"/>
<organism evidence="4 5">
    <name type="scientific">Cannabis sativa</name>
    <name type="common">Hemp</name>
    <name type="synonym">Marijuana</name>
    <dbReference type="NCBI Taxonomy" id="3483"/>
    <lineage>
        <taxon>Eukaryota</taxon>
        <taxon>Viridiplantae</taxon>
        <taxon>Streptophyta</taxon>
        <taxon>Embryophyta</taxon>
        <taxon>Tracheophyta</taxon>
        <taxon>Spermatophyta</taxon>
        <taxon>Magnoliopsida</taxon>
        <taxon>eudicotyledons</taxon>
        <taxon>Gunneridae</taxon>
        <taxon>Pentapetalae</taxon>
        <taxon>rosids</taxon>
        <taxon>fabids</taxon>
        <taxon>Rosales</taxon>
        <taxon>Cannabaceae</taxon>
        <taxon>Cannabis</taxon>
    </lineage>
</organism>
<sequence length="170" mass="18742">MTPVHTASSISTNLKTSSSTDLFSDDDWGDFVTTLSNQINVDGNESTMSRVESVPSGAELAKNKAFIMSLVANEEFQYILHMLNTNVDGKQKIMFFLTSIKGIGRRFANLVCKKADVNMNKTTGELSAQELDNFMVIVANPHSSRSLTGSFGSLTERVLKLKQKYDCKTT</sequence>
<dbReference type="PANTHER" id="PTHR10871:SF3">
    <property type="entry name" value="SMALL RIBOSOMAL SUBUNIT PROTEIN US13"/>
    <property type="match status" value="1"/>
</dbReference>
<dbReference type="GO" id="GO:0003723">
    <property type="term" value="F:RNA binding"/>
    <property type="evidence" value="ECO:0007669"/>
    <property type="project" value="InterPro"/>
</dbReference>
<dbReference type="InterPro" id="IPR010979">
    <property type="entry name" value="Ribosomal_uS13-like_H2TH"/>
</dbReference>
<evidence type="ECO:0000256" key="2">
    <source>
        <dbReference type="ARBA" id="ARBA00022980"/>
    </source>
</evidence>
<reference evidence="4 5" key="1">
    <citation type="journal article" date="2020" name="bioRxiv">
        <title>Sequence and annotation of 42 cannabis genomes reveals extensive copy number variation in cannabinoid synthesis and pathogen resistance genes.</title>
        <authorList>
            <person name="Mckernan K.J."/>
            <person name="Helbert Y."/>
            <person name="Kane L.T."/>
            <person name="Ebling H."/>
            <person name="Zhang L."/>
            <person name="Liu B."/>
            <person name="Eaton Z."/>
            <person name="Mclaughlin S."/>
            <person name="Kingan S."/>
            <person name="Baybayan P."/>
            <person name="Concepcion G."/>
            <person name="Jordan M."/>
            <person name="Riva A."/>
            <person name="Barbazuk W."/>
            <person name="Harkins T."/>
        </authorList>
    </citation>
    <scope>NUCLEOTIDE SEQUENCE [LARGE SCALE GENOMIC DNA]</scope>
    <source>
        <strain evidence="5">cv. Jamaican Lion 4</strain>
        <tissue evidence="4">Leaf</tissue>
    </source>
</reference>
<evidence type="ECO:0000256" key="3">
    <source>
        <dbReference type="ARBA" id="ARBA00023274"/>
    </source>
</evidence>
<dbReference type="EMBL" id="JAATIP010000066">
    <property type="protein sequence ID" value="KAF4380035.1"/>
    <property type="molecule type" value="Genomic_DNA"/>
</dbReference>
<dbReference type="SUPFAM" id="SSF46946">
    <property type="entry name" value="S13-like H2TH domain"/>
    <property type="match status" value="1"/>
</dbReference>
<comment type="similarity">
    <text evidence="1">Belongs to the universal ribosomal protein uS13 family.</text>
</comment>
<dbReference type="GO" id="GO:0006412">
    <property type="term" value="P:translation"/>
    <property type="evidence" value="ECO:0007669"/>
    <property type="project" value="InterPro"/>
</dbReference>
<dbReference type="Gene3D" id="1.10.8.50">
    <property type="match status" value="1"/>
</dbReference>
<dbReference type="GO" id="GO:0005829">
    <property type="term" value="C:cytosol"/>
    <property type="evidence" value="ECO:0007669"/>
    <property type="project" value="TreeGrafter"/>
</dbReference>
<gene>
    <name evidence="4" type="ORF">F8388_018159</name>
</gene>
<evidence type="ECO:0000256" key="1">
    <source>
        <dbReference type="ARBA" id="ARBA00008080"/>
    </source>
</evidence>
<evidence type="ECO:0000313" key="5">
    <source>
        <dbReference type="Proteomes" id="UP000525078"/>
    </source>
</evidence>
<dbReference type="Proteomes" id="UP000525078">
    <property type="component" value="Unassembled WGS sequence"/>
</dbReference>
<keyword evidence="3" id="KW-0687">Ribonucleoprotein</keyword>
<dbReference type="PANTHER" id="PTHR10871">
    <property type="entry name" value="30S RIBOSOMAL PROTEIN S13/40S RIBOSOMAL PROTEIN S18"/>
    <property type="match status" value="1"/>
</dbReference>
<dbReference type="GO" id="GO:0003735">
    <property type="term" value="F:structural constituent of ribosome"/>
    <property type="evidence" value="ECO:0007669"/>
    <property type="project" value="InterPro"/>
</dbReference>
<dbReference type="GO" id="GO:0015935">
    <property type="term" value="C:small ribosomal subunit"/>
    <property type="evidence" value="ECO:0007669"/>
    <property type="project" value="TreeGrafter"/>
</dbReference>
<protein>
    <submittedName>
        <fullName evidence="4">Uncharacterized protein</fullName>
    </submittedName>
</protein>
<name>A0A7J6GAS3_CANSA</name>
<accession>A0A7J6GAS3</accession>
<dbReference type="FunFam" id="1.10.8.50:FF:000002">
    <property type="entry name" value="40S ribosomal protein S18"/>
    <property type="match status" value="1"/>
</dbReference>
<dbReference type="AlphaFoldDB" id="A0A7J6GAS3"/>
<dbReference type="PROSITE" id="PS50159">
    <property type="entry name" value="RIBOSOMAL_S13_2"/>
    <property type="match status" value="1"/>
</dbReference>
<keyword evidence="2" id="KW-0689">Ribosomal protein</keyword>